<sequence length="94" mass="10679">MFFALEECKNLLISCNDEMDFVEQKLLKQIVLDHAACTLGKNSEAQFIIHAKNGLIRCNSIEMITSVRQKMCNHSESDCDENNGAKENRTKQVT</sequence>
<evidence type="ECO:0000313" key="3">
    <source>
        <dbReference type="WBParaSite" id="mrna-Wban_11105"/>
    </source>
</evidence>
<accession>A0AAF5Q5Z4</accession>
<proteinExistence type="predicted"/>
<reference evidence="3" key="3">
    <citation type="submission" date="2024-02" db="UniProtKB">
        <authorList>
            <consortium name="WormBaseParasite"/>
        </authorList>
    </citation>
    <scope>IDENTIFICATION</scope>
    <source>
        <strain evidence="3">pt0022</strain>
    </source>
</reference>
<organism evidence="2 3">
    <name type="scientific">Wuchereria bancrofti</name>
    <dbReference type="NCBI Taxonomy" id="6293"/>
    <lineage>
        <taxon>Eukaryota</taxon>
        <taxon>Metazoa</taxon>
        <taxon>Ecdysozoa</taxon>
        <taxon>Nematoda</taxon>
        <taxon>Chromadorea</taxon>
        <taxon>Rhabditida</taxon>
        <taxon>Spirurina</taxon>
        <taxon>Spiruromorpha</taxon>
        <taxon>Filarioidea</taxon>
        <taxon>Onchocercidae</taxon>
        <taxon>Wuchereria</taxon>
    </lineage>
</organism>
<name>A0AAF5Q5Z4_WUCBA</name>
<dbReference type="Proteomes" id="UP000093561">
    <property type="component" value="Unassembled WGS sequence"/>
</dbReference>
<reference evidence="2" key="2">
    <citation type="journal article" date="2016" name="Mol. Ecol.">
        <title>Population genomics of the filarial nematode parasite Wuchereria bancrofti from mosquitoes.</title>
        <authorList>
            <person name="Small S.T."/>
            <person name="Reimer L.J."/>
            <person name="Tisch D.J."/>
            <person name="King C.L."/>
            <person name="Christensen B.M."/>
            <person name="Siba P.M."/>
            <person name="Kazura J.W."/>
            <person name="Serre D."/>
            <person name="Zimmerman P.A."/>
        </authorList>
    </citation>
    <scope>NUCLEOTIDE SEQUENCE</scope>
    <source>
        <strain evidence="2">pt0022</strain>
    </source>
</reference>
<feature type="region of interest" description="Disordered" evidence="1">
    <location>
        <begin position="74"/>
        <end position="94"/>
    </location>
</feature>
<protein>
    <submittedName>
        <fullName evidence="3">Uncharacterized protein</fullName>
    </submittedName>
</protein>
<dbReference type="WBParaSite" id="mrna-Wban_11105">
    <property type="protein sequence ID" value="mrna-Wban_11105"/>
    <property type="gene ID" value="Wban_11105"/>
</dbReference>
<evidence type="ECO:0000256" key="1">
    <source>
        <dbReference type="SAM" id="MobiDB-lite"/>
    </source>
</evidence>
<evidence type="ECO:0000313" key="2">
    <source>
        <dbReference type="Proteomes" id="UP000093561"/>
    </source>
</evidence>
<dbReference type="AlphaFoldDB" id="A0AAF5Q5Z4"/>
<reference evidence="2" key="1">
    <citation type="submission" date="2015-03" db="EMBL/GenBank/DDBJ databases">
        <title>Wuchereria bancrofti Genome Sequencing Papua New Guinea Strain.</title>
        <authorList>
            <person name="Small S.T."/>
            <person name="Serre D."/>
            <person name="Zimmerman P.A."/>
        </authorList>
    </citation>
    <scope>NUCLEOTIDE SEQUENCE [LARGE SCALE GENOMIC DNA]</scope>
    <source>
        <strain evidence="2">pt0022</strain>
    </source>
</reference>